<evidence type="ECO:0000256" key="5">
    <source>
        <dbReference type="ARBA" id="ARBA00011918"/>
    </source>
</evidence>
<evidence type="ECO:0000256" key="12">
    <source>
        <dbReference type="ARBA" id="ARBA00049348"/>
    </source>
</evidence>
<dbReference type="InterPro" id="IPR015236">
    <property type="entry name" value="MGMT_N"/>
</dbReference>
<dbReference type="GO" id="GO:0032259">
    <property type="term" value="P:methylation"/>
    <property type="evidence" value="ECO:0007669"/>
    <property type="project" value="UniProtKB-KW"/>
</dbReference>
<dbReference type="HOGENOM" id="CLU_000445_52_2_2"/>
<dbReference type="CDD" id="cd06445">
    <property type="entry name" value="ATase"/>
    <property type="match status" value="1"/>
</dbReference>
<dbReference type="Gene3D" id="1.10.10.10">
    <property type="entry name" value="Winged helix-like DNA-binding domain superfamily/Winged helix DNA-binding domain"/>
    <property type="match status" value="1"/>
</dbReference>
<dbReference type="InterPro" id="IPR054936">
    <property type="entry name" value="DNA_protcyst_Mta_Thcoc"/>
</dbReference>
<dbReference type="SUPFAM" id="SSF46767">
    <property type="entry name" value="Methylated DNA-protein cysteine methyltransferase, C-terminal domain"/>
    <property type="match status" value="1"/>
</dbReference>
<dbReference type="InterPro" id="IPR014048">
    <property type="entry name" value="MethylDNA_cys_MeTrfase_DNA-bd"/>
</dbReference>
<dbReference type="GO" id="GO:0005737">
    <property type="term" value="C:cytoplasm"/>
    <property type="evidence" value="ECO:0007669"/>
    <property type="project" value="UniProtKB-SubCell"/>
</dbReference>
<organism evidence="15 16">
    <name type="scientific">Pyrococcus yayanosii (strain CH1 / JCM 16557)</name>
    <dbReference type="NCBI Taxonomy" id="529709"/>
    <lineage>
        <taxon>Archaea</taxon>
        <taxon>Methanobacteriati</taxon>
        <taxon>Methanobacteriota</taxon>
        <taxon>Thermococci</taxon>
        <taxon>Thermococcales</taxon>
        <taxon>Thermococcaceae</taxon>
        <taxon>Pyrococcus</taxon>
    </lineage>
</organism>
<dbReference type="NCBIfam" id="NF041132">
    <property type="entry name" value="DNA_protcyst_Mta_Thcoc"/>
    <property type="match status" value="1"/>
</dbReference>
<keyword evidence="9 15" id="KW-0808">Transferase</keyword>
<keyword evidence="16" id="KW-1185">Reference proteome</keyword>
<dbReference type="KEGG" id="pya:PYCH_00810"/>
<name>F8AIH4_PYRYC</name>
<dbReference type="OrthoDB" id="372118at2157"/>
<protein>
    <recommendedName>
        <fullName evidence="6">Methylated-DNA--protein-cysteine methyltransferase</fullName>
        <ecNumber evidence="5">2.1.1.63</ecNumber>
    </recommendedName>
</protein>
<keyword evidence="10" id="KW-0227">DNA damage</keyword>
<dbReference type="Pfam" id="PF01035">
    <property type="entry name" value="DNA_binding_1"/>
    <property type="match status" value="1"/>
</dbReference>
<comment type="similarity">
    <text evidence="4">Belongs to the MGMT family.</text>
</comment>
<dbReference type="AlphaFoldDB" id="F8AIH4"/>
<dbReference type="Gene3D" id="3.30.160.70">
    <property type="entry name" value="Methylated DNA-protein cysteine methyltransferase domain"/>
    <property type="match status" value="1"/>
</dbReference>
<dbReference type="NCBIfam" id="NF003022">
    <property type="entry name" value="PRK03887.1"/>
    <property type="match status" value="1"/>
</dbReference>
<dbReference type="InterPro" id="IPR036388">
    <property type="entry name" value="WH-like_DNA-bd_sf"/>
</dbReference>
<evidence type="ECO:0000259" key="13">
    <source>
        <dbReference type="Pfam" id="PF01035"/>
    </source>
</evidence>
<comment type="catalytic activity">
    <reaction evidence="12">
        <text>a 6-O-methyl-2'-deoxyguanosine in DNA + L-cysteinyl-[protein] = S-methyl-L-cysteinyl-[protein] + a 2'-deoxyguanosine in DNA</text>
        <dbReference type="Rhea" id="RHEA:24000"/>
        <dbReference type="Rhea" id="RHEA-COMP:10131"/>
        <dbReference type="Rhea" id="RHEA-COMP:10132"/>
        <dbReference type="Rhea" id="RHEA-COMP:11367"/>
        <dbReference type="Rhea" id="RHEA-COMP:11368"/>
        <dbReference type="ChEBI" id="CHEBI:29950"/>
        <dbReference type="ChEBI" id="CHEBI:82612"/>
        <dbReference type="ChEBI" id="CHEBI:85445"/>
        <dbReference type="ChEBI" id="CHEBI:85448"/>
        <dbReference type="EC" id="2.1.1.63"/>
    </reaction>
</comment>
<sequence length="172" mass="19837">MISIEAFSLANRKILIAVLWEEKIEGITFSLDGKEFLKERITRLREFLLRRGASISLRLETSNYPELVFKILVGEVENREALKELSFATSTPFERRVYIWLAKNVKRGNIITYGEVARALRTSARAIGGAMRRNPYPIVIPCHRVVAKEDLGHYTPKPEYKRFLLEVEGWIG</sequence>
<dbReference type="eggNOG" id="arCOG02724">
    <property type="taxonomic scope" value="Archaea"/>
</dbReference>
<dbReference type="STRING" id="529709.PYCH_00810"/>
<evidence type="ECO:0000256" key="1">
    <source>
        <dbReference type="ARBA" id="ARBA00001286"/>
    </source>
</evidence>
<dbReference type="GO" id="GO:0003908">
    <property type="term" value="F:methylated-DNA-[protein]-cysteine S-methyltransferase activity"/>
    <property type="evidence" value="ECO:0007669"/>
    <property type="project" value="UniProtKB-EC"/>
</dbReference>
<dbReference type="SUPFAM" id="SSF53155">
    <property type="entry name" value="Methylated DNA-protein cysteine methyltransferase domain"/>
    <property type="match status" value="1"/>
</dbReference>
<evidence type="ECO:0000256" key="3">
    <source>
        <dbReference type="ARBA" id="ARBA00004496"/>
    </source>
</evidence>
<proteinExistence type="inferred from homology"/>
<evidence type="ECO:0000256" key="4">
    <source>
        <dbReference type="ARBA" id="ARBA00008711"/>
    </source>
</evidence>
<dbReference type="InterPro" id="IPR036631">
    <property type="entry name" value="MGMT_N_sf"/>
</dbReference>
<reference evidence="15 16" key="1">
    <citation type="journal article" date="2011" name="J. Bacteriol.">
        <title>Complete genome sequence of the obligate piezophilic hyperthermophilic archaeon Pyrococcus yayanosii CH1.</title>
        <authorList>
            <person name="Jun X."/>
            <person name="Lupeng L."/>
            <person name="Minjuan X."/>
            <person name="Oger P."/>
            <person name="Fengping W."/>
            <person name="Jebbar M."/>
            <person name="Xiang X."/>
        </authorList>
    </citation>
    <scope>NUCLEOTIDE SEQUENCE [LARGE SCALE GENOMIC DNA]</scope>
    <source>
        <strain evidence="16">CH1 / JCM 16557</strain>
    </source>
</reference>
<keyword evidence="8 15" id="KW-0489">Methyltransferase</keyword>
<feature type="domain" description="Methylated DNA-protein cysteine methyltransferase ribonuclease H-like" evidence="14">
    <location>
        <begin position="1"/>
        <end position="86"/>
    </location>
</feature>
<comment type="function">
    <text evidence="2">Involved in the cellular defense against the biological effects of O6-methylguanine (O6-MeG) and O4-methylthymine (O4-MeT) in DNA. Repairs the methylated nucleobase in DNA by stoichiometrically transferring the methyl group to a cysteine residue in the enzyme. This is a suicide reaction: the enzyme is irreversibly inactivated.</text>
</comment>
<dbReference type="RefSeq" id="WP_013904852.1">
    <property type="nucleotide sequence ID" value="NC_015680.1"/>
</dbReference>
<keyword evidence="7" id="KW-0963">Cytoplasm</keyword>
<evidence type="ECO:0000313" key="16">
    <source>
        <dbReference type="Proteomes" id="UP000008386"/>
    </source>
</evidence>
<evidence type="ECO:0000256" key="8">
    <source>
        <dbReference type="ARBA" id="ARBA00022603"/>
    </source>
</evidence>
<dbReference type="Pfam" id="PF09153">
    <property type="entry name" value="MGMT_N"/>
    <property type="match status" value="1"/>
</dbReference>
<dbReference type="NCBIfam" id="TIGR00589">
    <property type="entry name" value="ogt"/>
    <property type="match status" value="1"/>
</dbReference>
<evidence type="ECO:0000256" key="6">
    <source>
        <dbReference type="ARBA" id="ARBA00015377"/>
    </source>
</evidence>
<dbReference type="InterPro" id="IPR001497">
    <property type="entry name" value="MethylDNA_cys_MeTrfase_AS"/>
</dbReference>
<accession>F8AIH4</accession>
<dbReference type="Proteomes" id="UP000008386">
    <property type="component" value="Chromosome"/>
</dbReference>
<dbReference type="InterPro" id="IPR036217">
    <property type="entry name" value="MethylDNA_cys_MeTrfase_DNAb"/>
</dbReference>
<keyword evidence="11" id="KW-0234">DNA repair</keyword>
<evidence type="ECO:0000256" key="7">
    <source>
        <dbReference type="ARBA" id="ARBA00022490"/>
    </source>
</evidence>
<dbReference type="PANTHER" id="PTHR46460:SF1">
    <property type="entry name" value="METHYLATED-DNA--PROTEIN-CYSTEINE METHYLTRANSFERASE"/>
    <property type="match status" value="1"/>
</dbReference>
<evidence type="ECO:0000256" key="11">
    <source>
        <dbReference type="ARBA" id="ARBA00023204"/>
    </source>
</evidence>
<dbReference type="EC" id="2.1.1.63" evidence="5"/>
<dbReference type="PANTHER" id="PTHR46460">
    <property type="entry name" value="METHYLATED-DNA--PROTEIN-CYSTEINE METHYLTRANSFERASE"/>
    <property type="match status" value="1"/>
</dbReference>
<comment type="subcellular location">
    <subcellularLocation>
        <location evidence="3">Cytoplasm</location>
    </subcellularLocation>
</comment>
<dbReference type="EMBL" id="CP002779">
    <property type="protein sequence ID" value="AEH23794.1"/>
    <property type="molecule type" value="Genomic_DNA"/>
</dbReference>
<gene>
    <name evidence="15" type="ordered locus">PYCH_00810</name>
</gene>
<dbReference type="PROSITE" id="PS00374">
    <property type="entry name" value="MGMT"/>
    <property type="match status" value="1"/>
</dbReference>
<comment type="catalytic activity">
    <reaction evidence="1">
        <text>a 4-O-methyl-thymidine in DNA + L-cysteinyl-[protein] = a thymidine in DNA + S-methyl-L-cysteinyl-[protein]</text>
        <dbReference type="Rhea" id="RHEA:53428"/>
        <dbReference type="Rhea" id="RHEA-COMP:10131"/>
        <dbReference type="Rhea" id="RHEA-COMP:10132"/>
        <dbReference type="Rhea" id="RHEA-COMP:13555"/>
        <dbReference type="Rhea" id="RHEA-COMP:13556"/>
        <dbReference type="ChEBI" id="CHEBI:29950"/>
        <dbReference type="ChEBI" id="CHEBI:82612"/>
        <dbReference type="ChEBI" id="CHEBI:137386"/>
        <dbReference type="ChEBI" id="CHEBI:137387"/>
        <dbReference type="EC" id="2.1.1.63"/>
    </reaction>
</comment>
<evidence type="ECO:0000313" key="15">
    <source>
        <dbReference type="EMBL" id="AEH23794.1"/>
    </source>
</evidence>
<dbReference type="FunFam" id="1.10.10.10:FF:000214">
    <property type="entry name" value="Methylated-DNA--protein-cysteine methyltransferase"/>
    <property type="match status" value="1"/>
</dbReference>
<evidence type="ECO:0000256" key="9">
    <source>
        <dbReference type="ARBA" id="ARBA00022679"/>
    </source>
</evidence>
<evidence type="ECO:0000256" key="10">
    <source>
        <dbReference type="ARBA" id="ARBA00022763"/>
    </source>
</evidence>
<evidence type="ECO:0000259" key="14">
    <source>
        <dbReference type="Pfam" id="PF09153"/>
    </source>
</evidence>
<dbReference type="GO" id="GO:0006281">
    <property type="term" value="P:DNA repair"/>
    <property type="evidence" value="ECO:0007669"/>
    <property type="project" value="UniProtKB-KW"/>
</dbReference>
<feature type="domain" description="Methylated-DNA-[protein]-cysteine S-methyltransferase DNA binding" evidence="13">
    <location>
        <begin position="92"/>
        <end position="169"/>
    </location>
</feature>
<dbReference type="GeneID" id="10836664"/>
<evidence type="ECO:0000256" key="2">
    <source>
        <dbReference type="ARBA" id="ARBA00003317"/>
    </source>
</evidence>